<proteinExistence type="predicted"/>
<organism evidence="1 2">
    <name type="scientific">Cetraspora pellucida</name>
    <dbReference type="NCBI Taxonomy" id="1433469"/>
    <lineage>
        <taxon>Eukaryota</taxon>
        <taxon>Fungi</taxon>
        <taxon>Fungi incertae sedis</taxon>
        <taxon>Mucoromycota</taxon>
        <taxon>Glomeromycotina</taxon>
        <taxon>Glomeromycetes</taxon>
        <taxon>Diversisporales</taxon>
        <taxon>Gigasporaceae</taxon>
        <taxon>Cetraspora</taxon>
    </lineage>
</organism>
<dbReference type="AlphaFoldDB" id="A0A9N9AN29"/>
<comment type="caution">
    <text evidence="1">The sequence shown here is derived from an EMBL/GenBank/DDBJ whole genome shotgun (WGS) entry which is preliminary data.</text>
</comment>
<gene>
    <name evidence="1" type="ORF">CPELLU_LOCUS4104</name>
</gene>
<evidence type="ECO:0000313" key="1">
    <source>
        <dbReference type="EMBL" id="CAG8536753.1"/>
    </source>
</evidence>
<protein>
    <submittedName>
        <fullName evidence="1">15136_t:CDS:1</fullName>
    </submittedName>
</protein>
<dbReference type="EMBL" id="CAJVQA010002107">
    <property type="protein sequence ID" value="CAG8536753.1"/>
    <property type="molecule type" value="Genomic_DNA"/>
</dbReference>
<accession>A0A9N9AN29</accession>
<dbReference type="Proteomes" id="UP000789759">
    <property type="component" value="Unassembled WGS sequence"/>
</dbReference>
<sequence length="203" mass="22503">MPSTVTIKQGHRIECSLVGFYSQDMTQDLALAPFSTDDVLLVTGKFQIVEDVLVSKIVHLPIDPSELPVFSILLNTTAVTIESPQIETNDITLTVEAKDYMDQDNITIRLECYHLKSAQHLIPTSSAVKIGSVLFISGKFMIVDDTYMVHLRSVNFVEYQKSSVNSINLKTSANLPWLNEAPVNESTTESVARTIASRVKTGR</sequence>
<dbReference type="OrthoDB" id="2396944at2759"/>
<keyword evidence="2" id="KW-1185">Reference proteome</keyword>
<reference evidence="1" key="1">
    <citation type="submission" date="2021-06" db="EMBL/GenBank/DDBJ databases">
        <authorList>
            <person name="Kallberg Y."/>
            <person name="Tangrot J."/>
            <person name="Rosling A."/>
        </authorList>
    </citation>
    <scope>NUCLEOTIDE SEQUENCE</scope>
    <source>
        <strain evidence="1">FL966</strain>
    </source>
</reference>
<name>A0A9N9AN29_9GLOM</name>
<evidence type="ECO:0000313" key="2">
    <source>
        <dbReference type="Proteomes" id="UP000789759"/>
    </source>
</evidence>